<evidence type="ECO:0000256" key="6">
    <source>
        <dbReference type="ARBA" id="ARBA00023136"/>
    </source>
</evidence>
<keyword evidence="3 11" id="KW-0732">Signal</keyword>
<keyword evidence="6 10" id="KW-0472">Membrane</keyword>
<evidence type="ECO:0000256" key="7">
    <source>
        <dbReference type="ARBA" id="ARBA00037565"/>
    </source>
</evidence>
<accession>A0A7H9B5L2</accession>
<evidence type="ECO:0000256" key="1">
    <source>
        <dbReference type="ARBA" id="ARBA00004115"/>
    </source>
</evidence>
<keyword evidence="2 10" id="KW-0812">Transmembrane</keyword>
<feature type="chain" id="PRO_5028887984" description="Increased recombination centers protein 22" evidence="11">
    <location>
        <begin position="22"/>
        <end position="232"/>
    </location>
</feature>
<evidence type="ECO:0000256" key="2">
    <source>
        <dbReference type="ARBA" id="ARBA00022692"/>
    </source>
</evidence>
<protein>
    <recommendedName>
        <fullName evidence="9">Increased recombination centers protein 22</fullName>
    </recommendedName>
</protein>
<feature type="transmembrane region" description="Helical" evidence="10">
    <location>
        <begin position="183"/>
        <end position="206"/>
    </location>
</feature>
<evidence type="ECO:0000256" key="9">
    <source>
        <dbReference type="ARBA" id="ARBA00040085"/>
    </source>
</evidence>
<dbReference type="AlphaFoldDB" id="A0A7H9B5L2"/>
<gene>
    <name evidence="12" type="ORF">HG535_0F02640</name>
</gene>
<evidence type="ECO:0000313" key="12">
    <source>
        <dbReference type="EMBL" id="QLG73753.1"/>
    </source>
</evidence>
<evidence type="ECO:0000256" key="3">
    <source>
        <dbReference type="ARBA" id="ARBA00022729"/>
    </source>
</evidence>
<dbReference type="EMBL" id="CP058609">
    <property type="protein sequence ID" value="QLG73753.1"/>
    <property type="molecule type" value="Genomic_DNA"/>
</dbReference>
<dbReference type="InterPro" id="IPR005595">
    <property type="entry name" value="TRAP_alpha"/>
</dbReference>
<name>A0A7H9B5L2_ZYGMR</name>
<comment type="subcellular location">
    <subcellularLocation>
        <location evidence="1">Endoplasmic reticulum membrane</location>
        <topology evidence="1">Single-pass type I membrane protein</topology>
    </subcellularLocation>
</comment>
<evidence type="ECO:0000313" key="13">
    <source>
        <dbReference type="Proteomes" id="UP000509704"/>
    </source>
</evidence>
<dbReference type="GO" id="GO:0005789">
    <property type="term" value="C:endoplasmic reticulum membrane"/>
    <property type="evidence" value="ECO:0007669"/>
    <property type="project" value="UniProtKB-SubCell"/>
</dbReference>
<proteinExistence type="inferred from homology"/>
<dbReference type="RefSeq" id="XP_037145479.1">
    <property type="nucleotide sequence ID" value="XM_037289584.1"/>
</dbReference>
<organism evidence="12 13">
    <name type="scientific">Zygotorulaspora mrakii</name>
    <name type="common">Zygosaccharomyces mrakii</name>
    <dbReference type="NCBI Taxonomy" id="42260"/>
    <lineage>
        <taxon>Eukaryota</taxon>
        <taxon>Fungi</taxon>
        <taxon>Dikarya</taxon>
        <taxon>Ascomycota</taxon>
        <taxon>Saccharomycotina</taxon>
        <taxon>Saccharomycetes</taxon>
        <taxon>Saccharomycetales</taxon>
        <taxon>Saccharomycetaceae</taxon>
        <taxon>Zygotorulaspora</taxon>
    </lineage>
</organism>
<evidence type="ECO:0000256" key="5">
    <source>
        <dbReference type="ARBA" id="ARBA00022989"/>
    </source>
</evidence>
<comment type="function">
    <text evidence="7">Is probably involved in a pathway contributing to genomic integrity.</text>
</comment>
<feature type="signal peptide" evidence="11">
    <location>
        <begin position="1"/>
        <end position="21"/>
    </location>
</feature>
<dbReference type="GeneID" id="59237512"/>
<comment type="similarity">
    <text evidence="8">Belongs to the IRC22 family.</text>
</comment>
<reference evidence="12 13" key="1">
    <citation type="submission" date="2020-07" db="EMBL/GenBank/DDBJ databases">
        <title>The yeast mating-type switching endonuclease HO is a domesticated member of an unorthodox homing genetic element family.</title>
        <authorList>
            <person name="Coughlan A.Y."/>
            <person name="Lombardi L."/>
            <person name="Braun-Galleani S."/>
            <person name="Martos A.R."/>
            <person name="Galeote V."/>
            <person name="Bigey F."/>
            <person name="Dequin S."/>
            <person name="Byrne K.P."/>
            <person name="Wolfe K.H."/>
        </authorList>
    </citation>
    <scope>NUCLEOTIDE SEQUENCE [LARGE SCALE GENOMIC DNA]</scope>
    <source>
        <strain evidence="12 13">NRRL Y-6702</strain>
    </source>
</reference>
<dbReference type="KEGG" id="zmk:HG535_0F02640"/>
<dbReference type="Pfam" id="PF03896">
    <property type="entry name" value="TRAP_alpha"/>
    <property type="match status" value="1"/>
</dbReference>
<keyword evidence="5 10" id="KW-1133">Transmembrane helix</keyword>
<keyword evidence="13" id="KW-1185">Reference proteome</keyword>
<dbReference type="OrthoDB" id="1926781at2759"/>
<evidence type="ECO:0000256" key="11">
    <source>
        <dbReference type="SAM" id="SignalP"/>
    </source>
</evidence>
<evidence type="ECO:0000256" key="10">
    <source>
        <dbReference type="SAM" id="Phobius"/>
    </source>
</evidence>
<evidence type="ECO:0000256" key="4">
    <source>
        <dbReference type="ARBA" id="ARBA00022824"/>
    </source>
</evidence>
<keyword evidence="4" id="KW-0256">Endoplasmic reticulum</keyword>
<sequence length="232" mass="25772">MLAIQLLCSFFLSFFLVNATAIEETIASFSDKNTSDDHVDFTESSQEKPQHVDIDVTYDILEKPELKFDSPVEFAAEEYATFNFTLKNNEEVNITVVGISGHVISNPEGYQVANISERAVGPYEVPVNGTLNFQTAVQLILPEGSFYVAPLVAVVQDQKPMRLGIRPLSIFVSPPPMSFFNPAFISVQVILALLIAVLVVPLMNYFKTDSKKAKAVKPTSVDESWLPETYKK</sequence>
<evidence type="ECO:0000256" key="8">
    <source>
        <dbReference type="ARBA" id="ARBA00038311"/>
    </source>
</evidence>
<dbReference type="Proteomes" id="UP000509704">
    <property type="component" value="Chromosome 6"/>
</dbReference>